<name>A0ACB6QU32_9PLEO</name>
<dbReference type="Proteomes" id="UP000799755">
    <property type="component" value="Unassembled WGS sequence"/>
</dbReference>
<proteinExistence type="predicted"/>
<evidence type="ECO:0000313" key="1">
    <source>
        <dbReference type="EMBL" id="KAF2470523.1"/>
    </source>
</evidence>
<gene>
    <name evidence="1" type="ORF">BDR25DRAFT_287501</name>
</gene>
<organism evidence="1 2">
    <name type="scientific">Lindgomyces ingoldianus</name>
    <dbReference type="NCBI Taxonomy" id="673940"/>
    <lineage>
        <taxon>Eukaryota</taxon>
        <taxon>Fungi</taxon>
        <taxon>Dikarya</taxon>
        <taxon>Ascomycota</taxon>
        <taxon>Pezizomycotina</taxon>
        <taxon>Dothideomycetes</taxon>
        <taxon>Pleosporomycetidae</taxon>
        <taxon>Pleosporales</taxon>
        <taxon>Lindgomycetaceae</taxon>
        <taxon>Lindgomyces</taxon>
    </lineage>
</organism>
<comment type="caution">
    <text evidence="1">The sequence shown here is derived from an EMBL/GenBank/DDBJ whole genome shotgun (WGS) entry which is preliminary data.</text>
</comment>
<accession>A0ACB6QU32</accession>
<sequence length="768" mass="85713">MDPLSVTASIIAILQLSSKVGCYLNDVKDVSKDRAKCAIEAANLNSLLTTLRFRLEEGRSNTPWHTAVRALATENGPLDQFKQALEELQSKLTGGTKMKKVGDALIWKFKKEEISSILDRMERLKTLVEIALQMDHYKLSQAIKEECSLIRAHASTINSGLETIRQAQGDARHSELVKWISTTDYPAQQSDIIGRREEGTGQWFLSAPEFARWLRDPKETLFCPGIPGAGKTMISAIVIDHLLRTTQSGLVGVAYVYFNYKAKKDQDATSMLAAILKQLVQSQPSLVQPLEQLHKQHAKRGTRPSNQECSHDDGNRHQFLTRIRTLQSQNDVRLMATSRFIPEIVREFEKVAKLEVRATDDDVRRFVAGQVYRLPNCIQRNSGLQNMVKEKIAEAADGMFLLARLHTDSLLDKRTPKDVKLTLGKFSKGSTALDDAYKEAIQRIEGQLPRDNQQAKTVLSWITYAQRPLTTAEMCCALAVEQDEEELDPENIPDVEELLSICAGLVIVDEESAIIRLVHYTTQEYFERIKEEWNPGAQLHIASTCLSYLSFNTFREGSSSSDQKFESRLAQNVFLDYAARYWGQHAAKVQDEVYELACTFLMHRGLISCAVQVMTAPNDGWKIKGYSQQYRKNTTWLHVMAQFGLHALSKMIFDTCRRDIAPSINGRDSVNQSPLYVAAKHGQESMVKLLLDKGADGANVNAQGGVYGNSLQAASEGGHEQIVKLLLDKGADVNAQGGVYGNALQAASSRGREQIVKLLLDNSAAFSS</sequence>
<dbReference type="EMBL" id="MU003508">
    <property type="protein sequence ID" value="KAF2470523.1"/>
    <property type="molecule type" value="Genomic_DNA"/>
</dbReference>
<keyword evidence="2" id="KW-1185">Reference proteome</keyword>
<evidence type="ECO:0000313" key="2">
    <source>
        <dbReference type="Proteomes" id="UP000799755"/>
    </source>
</evidence>
<protein>
    <submittedName>
        <fullName evidence="1">Ankyrin</fullName>
    </submittedName>
</protein>
<reference evidence="1" key="1">
    <citation type="journal article" date="2020" name="Stud. Mycol.">
        <title>101 Dothideomycetes genomes: a test case for predicting lifestyles and emergence of pathogens.</title>
        <authorList>
            <person name="Haridas S."/>
            <person name="Albert R."/>
            <person name="Binder M."/>
            <person name="Bloem J."/>
            <person name="Labutti K."/>
            <person name="Salamov A."/>
            <person name="Andreopoulos B."/>
            <person name="Baker S."/>
            <person name="Barry K."/>
            <person name="Bills G."/>
            <person name="Bluhm B."/>
            <person name="Cannon C."/>
            <person name="Castanera R."/>
            <person name="Culley D."/>
            <person name="Daum C."/>
            <person name="Ezra D."/>
            <person name="Gonzalez J."/>
            <person name="Henrissat B."/>
            <person name="Kuo A."/>
            <person name="Liang C."/>
            <person name="Lipzen A."/>
            <person name="Lutzoni F."/>
            <person name="Magnuson J."/>
            <person name="Mondo S."/>
            <person name="Nolan M."/>
            <person name="Ohm R."/>
            <person name="Pangilinan J."/>
            <person name="Park H.-J."/>
            <person name="Ramirez L."/>
            <person name="Alfaro M."/>
            <person name="Sun H."/>
            <person name="Tritt A."/>
            <person name="Yoshinaga Y."/>
            <person name="Zwiers L.-H."/>
            <person name="Turgeon B."/>
            <person name="Goodwin S."/>
            <person name="Spatafora J."/>
            <person name="Crous P."/>
            <person name="Grigoriev I."/>
        </authorList>
    </citation>
    <scope>NUCLEOTIDE SEQUENCE</scope>
    <source>
        <strain evidence="1">ATCC 200398</strain>
    </source>
</reference>